<dbReference type="Pfam" id="PF17862">
    <property type="entry name" value="AAA_lid_3"/>
    <property type="match status" value="1"/>
</dbReference>
<gene>
    <name evidence="6" type="ORF">ADUPG1_011028</name>
</gene>
<evidence type="ECO:0000313" key="6">
    <source>
        <dbReference type="EMBL" id="GKT17054.1"/>
    </source>
</evidence>
<dbReference type="InterPro" id="IPR003960">
    <property type="entry name" value="ATPase_AAA_CS"/>
</dbReference>
<dbReference type="Gene3D" id="3.40.50.300">
    <property type="entry name" value="P-loop containing nucleotide triphosphate hydrolases"/>
    <property type="match status" value="1"/>
</dbReference>
<name>A0ABQ5JU16_9EUKA</name>
<keyword evidence="3 4" id="KW-0067">ATP-binding</keyword>
<evidence type="ECO:0000259" key="5">
    <source>
        <dbReference type="SMART" id="SM00382"/>
    </source>
</evidence>
<evidence type="ECO:0000256" key="4">
    <source>
        <dbReference type="RuleBase" id="RU003651"/>
    </source>
</evidence>
<sequence>DASRTTFADIAGLEDAKAALIETAIKPALRPELYQGLRAPPKGILLFGPPGNGKTMLAKAVANEAKCTFLSMSASTLVSKYIGDSEKHVRTMFVVARALRPTIIFLDEVDSILRRRSSDEREHSRRLKTQFLVEMEGATGDAGKRVLIMAATNLPGQLDDAAIRRFPRRVYIPMPSIETRGFIISGLLSKLGDFAHCLSAAQIQAIAKRCEGFSCSDMTTLVRTAVSAPVSEISIEALGTINIQDVRKVNAEDFIHVLKKTKPSVTEESLRQFAEWAASNT</sequence>
<dbReference type="SMART" id="SM00382">
    <property type="entry name" value="AAA"/>
    <property type="match status" value="1"/>
</dbReference>
<organism evidence="6 7">
    <name type="scientific">Aduncisulcus paluster</name>
    <dbReference type="NCBI Taxonomy" id="2918883"/>
    <lineage>
        <taxon>Eukaryota</taxon>
        <taxon>Metamonada</taxon>
        <taxon>Carpediemonas-like organisms</taxon>
        <taxon>Aduncisulcus</taxon>
    </lineage>
</organism>
<evidence type="ECO:0000313" key="7">
    <source>
        <dbReference type="Proteomes" id="UP001057375"/>
    </source>
</evidence>
<evidence type="ECO:0000256" key="1">
    <source>
        <dbReference type="ARBA" id="ARBA00006914"/>
    </source>
</evidence>
<dbReference type="InterPro" id="IPR003593">
    <property type="entry name" value="AAA+_ATPase"/>
</dbReference>
<keyword evidence="7" id="KW-1185">Reference proteome</keyword>
<feature type="non-terminal residue" evidence="6">
    <location>
        <position position="1"/>
    </location>
</feature>
<dbReference type="Pfam" id="PF00004">
    <property type="entry name" value="AAA"/>
    <property type="match status" value="1"/>
</dbReference>
<keyword evidence="2 4" id="KW-0547">Nucleotide-binding</keyword>
<dbReference type="PANTHER" id="PTHR23074">
    <property type="entry name" value="AAA DOMAIN-CONTAINING"/>
    <property type="match status" value="1"/>
</dbReference>
<dbReference type="Pfam" id="PF09336">
    <property type="entry name" value="Vps4_C"/>
    <property type="match status" value="1"/>
</dbReference>
<comment type="similarity">
    <text evidence="1 4">Belongs to the AAA ATPase family.</text>
</comment>
<dbReference type="InterPro" id="IPR003959">
    <property type="entry name" value="ATPase_AAA_core"/>
</dbReference>
<dbReference type="InterPro" id="IPR041569">
    <property type="entry name" value="AAA_lid_3"/>
</dbReference>
<proteinExistence type="inferred from homology"/>
<reference evidence="6" key="1">
    <citation type="submission" date="2022-03" db="EMBL/GenBank/DDBJ databases">
        <title>Draft genome sequence of Aduncisulcus paluster, a free-living microaerophilic Fornicata.</title>
        <authorList>
            <person name="Yuyama I."/>
            <person name="Kume K."/>
            <person name="Tamura T."/>
            <person name="Inagaki Y."/>
            <person name="Hashimoto T."/>
        </authorList>
    </citation>
    <scope>NUCLEOTIDE SEQUENCE</scope>
    <source>
        <strain evidence="6">NY0171</strain>
    </source>
</reference>
<dbReference type="PROSITE" id="PS00674">
    <property type="entry name" value="AAA"/>
    <property type="match status" value="1"/>
</dbReference>
<dbReference type="InterPro" id="IPR050304">
    <property type="entry name" value="MT-severing_AAA_ATPase"/>
</dbReference>
<dbReference type="EMBL" id="BQXS01011815">
    <property type="protein sequence ID" value="GKT17054.1"/>
    <property type="molecule type" value="Genomic_DNA"/>
</dbReference>
<dbReference type="SUPFAM" id="SSF52540">
    <property type="entry name" value="P-loop containing nucleoside triphosphate hydrolases"/>
    <property type="match status" value="1"/>
</dbReference>
<dbReference type="Gene3D" id="1.10.8.60">
    <property type="match status" value="1"/>
</dbReference>
<dbReference type="Proteomes" id="UP001057375">
    <property type="component" value="Unassembled WGS sequence"/>
</dbReference>
<protein>
    <submittedName>
        <fullName evidence="6">Spastin</fullName>
    </submittedName>
</protein>
<accession>A0ABQ5JU16</accession>
<dbReference type="InterPro" id="IPR027417">
    <property type="entry name" value="P-loop_NTPase"/>
</dbReference>
<dbReference type="PANTHER" id="PTHR23074:SF17">
    <property type="entry name" value="FIDGETIN-LIKE PROTEIN 1"/>
    <property type="match status" value="1"/>
</dbReference>
<feature type="domain" description="AAA+ ATPase" evidence="5">
    <location>
        <begin position="40"/>
        <end position="176"/>
    </location>
</feature>
<dbReference type="InterPro" id="IPR015415">
    <property type="entry name" value="Spast_Vps4_C"/>
</dbReference>
<evidence type="ECO:0000256" key="2">
    <source>
        <dbReference type="ARBA" id="ARBA00022741"/>
    </source>
</evidence>
<comment type="caution">
    <text evidence="6">The sequence shown here is derived from an EMBL/GenBank/DDBJ whole genome shotgun (WGS) entry which is preliminary data.</text>
</comment>
<evidence type="ECO:0000256" key="3">
    <source>
        <dbReference type="ARBA" id="ARBA00022840"/>
    </source>
</evidence>